<gene>
    <name evidence="6" type="primary">fabF</name>
    <name evidence="6" type="ORF">NCTC13354_01644</name>
</gene>
<dbReference type="InterPro" id="IPR000794">
    <property type="entry name" value="Beta-ketoacyl_synthase"/>
</dbReference>
<name>A0A448PG82_9ACTO</name>
<dbReference type="InterPro" id="IPR014031">
    <property type="entry name" value="Ketoacyl_synth_C"/>
</dbReference>
<evidence type="ECO:0000256" key="3">
    <source>
        <dbReference type="RuleBase" id="RU003694"/>
    </source>
</evidence>
<dbReference type="InterPro" id="IPR047224">
    <property type="entry name" value="FAS_alpha_su_C"/>
</dbReference>
<dbReference type="Pfam" id="PF00109">
    <property type="entry name" value="ketoacyl-synt"/>
    <property type="match status" value="1"/>
</dbReference>
<dbReference type="RefSeq" id="WP_322787197.1">
    <property type="nucleotide sequence ID" value="NZ_LR134476.1"/>
</dbReference>
<organism evidence="6 7">
    <name type="scientific">Trueperella bialowiezensis</name>
    <dbReference type="NCBI Taxonomy" id="312285"/>
    <lineage>
        <taxon>Bacteria</taxon>
        <taxon>Bacillati</taxon>
        <taxon>Actinomycetota</taxon>
        <taxon>Actinomycetes</taxon>
        <taxon>Actinomycetales</taxon>
        <taxon>Actinomycetaceae</taxon>
        <taxon>Trueperella</taxon>
    </lineage>
</organism>
<dbReference type="KEGG" id="tbw:NCTC13354_01644"/>
<evidence type="ECO:0000313" key="7">
    <source>
        <dbReference type="Proteomes" id="UP000269542"/>
    </source>
</evidence>
<dbReference type="InterPro" id="IPR036291">
    <property type="entry name" value="NAD(P)-bd_dom_sf"/>
</dbReference>
<evidence type="ECO:0000256" key="1">
    <source>
        <dbReference type="ARBA" id="ARBA00008467"/>
    </source>
</evidence>
<dbReference type="InterPro" id="IPR020841">
    <property type="entry name" value="PKS_Beta-ketoAc_synthase_dom"/>
</dbReference>
<dbReference type="PANTHER" id="PTHR11712">
    <property type="entry name" value="POLYKETIDE SYNTHASE-RELATED"/>
    <property type="match status" value="1"/>
</dbReference>
<dbReference type="EC" id="2.3.1.179" evidence="6"/>
<dbReference type="CDD" id="cd00828">
    <property type="entry name" value="elong_cond_enzymes"/>
    <property type="match status" value="1"/>
</dbReference>
<dbReference type="SUPFAM" id="SSF51735">
    <property type="entry name" value="NAD(P)-binding Rossmann-fold domains"/>
    <property type="match status" value="1"/>
</dbReference>
<feature type="region of interest" description="Disordered" evidence="4">
    <location>
        <begin position="353"/>
        <end position="372"/>
    </location>
</feature>
<comment type="similarity">
    <text evidence="1 3">Belongs to the thiolase-like superfamily. Beta-ketoacyl-ACP synthases family.</text>
</comment>
<evidence type="ECO:0000313" key="6">
    <source>
        <dbReference type="EMBL" id="VEI13918.1"/>
    </source>
</evidence>
<dbReference type="PANTHER" id="PTHR11712:SF336">
    <property type="entry name" value="3-OXOACYL-[ACYL-CARRIER-PROTEIN] SYNTHASE, MITOCHONDRIAL"/>
    <property type="match status" value="1"/>
</dbReference>
<sequence length="1036" mass="110385">MLLNDRWASAREDLARIVNGELTVDAGGCTLNSFTGTGPEVARQAEYYADNADVSDEVRDLLRQIASRALDTSKGEFSGQIAVVTGMTPDSIGGAVTKRLLAGGATVVATASRVDQKRLLAGRKLYRENARGDAALWLVPANLSSYRDIDAFVDWVENPVRETVGGKTQEKKPAMIPDLLFPFAAPRVHGMMDDAGADTESQARLMLWGLERLLTGLAKIGSDTMVGHRMHAVLPGSPNRGLFGGDGAYGEVKAAFDAIVNKWKVEPWAERASIAHARIGWVRGTGLMGGNDPLVEAAEAAGVRTWSTDEMADQLLQLANSEARERAASEPIDADLTGGLAELDFPALAKNARVEEPEAASEPEGETISALPSPQVVGLPEYADVWDGGSARPEDTIVIVGVGEAGPWGSSRTRLSAELGIQADGEVELTAAGVLELAWMMGLLTWHEAPKAGWYDAEDNYVEESEIFARYRDEVVARAGVRRLSDDGPIQDGGTVDMVTVFLDRPVSFAVDSEAEARAYEAADPQFTEVSAPNPDNPDWVVTRKKGATAVVPRKTTLSRYVAGQLPEGFDPSRWGIPASMIESADKMAVWNLVTTVDAFISAGFEPAELLQAIHPTQIASTQGTGFGGMSSMRRLFVERFLGEDVPQDILQETLPNVIAAHTMQSYVGGYGAMVQPVAACASAAVSLEEGVDKIATGKATFVVTGACDDISVESLEGFGFMNATADSKSLEEQGINDRFFSRAGDLRRGGFVEGQGGGTVLIARGDLALELGLPVYGVVGYVQTFADGAHTSIPAPGLGALAAGLGGKDSRLARNLAKLGVSPDDISVLSKHDTSTNANDPNEAELHDRLAKALGRTAGNPLHVISQKTLTGHSKGGAALFQIAGLTQVFETGIVPANRSLDNLDPVFYERDYFVWLRDPLNLGKRGPIKAALATSLGFGHVSSLMAIVHPGAFEAAIVRAHGREAADQWRTRAEARLRAGARHIEQGMIGRRELYAPIDGRRFKADSPDYDAHEVEAAMLLDADARLGADGFYA</sequence>
<dbReference type="InterPro" id="IPR014030">
    <property type="entry name" value="Ketoacyl_synth_N"/>
</dbReference>
<dbReference type="Pfam" id="PF02801">
    <property type="entry name" value="Ketoacyl-synt_C"/>
    <property type="match status" value="1"/>
</dbReference>
<keyword evidence="6" id="KW-0012">Acyltransferase</keyword>
<dbReference type="SUPFAM" id="SSF53901">
    <property type="entry name" value="Thiolase-like"/>
    <property type="match status" value="2"/>
</dbReference>
<dbReference type="EMBL" id="LR134476">
    <property type="protein sequence ID" value="VEI13918.1"/>
    <property type="molecule type" value="Genomic_DNA"/>
</dbReference>
<keyword evidence="2 3" id="KW-0808">Transferase</keyword>
<evidence type="ECO:0000256" key="2">
    <source>
        <dbReference type="ARBA" id="ARBA00022679"/>
    </source>
</evidence>
<dbReference type="CDD" id="cd08950">
    <property type="entry name" value="KR_fFAS_SDR_c_like"/>
    <property type="match status" value="1"/>
</dbReference>
<dbReference type="GO" id="GO:0004315">
    <property type="term" value="F:3-oxoacyl-[acyl-carrier-protein] synthase activity"/>
    <property type="evidence" value="ECO:0007669"/>
    <property type="project" value="UniProtKB-EC"/>
</dbReference>
<proteinExistence type="inferred from homology"/>
<protein>
    <submittedName>
        <fullName evidence="6">3-oxoacyl-[acyl-carrier-protein] synthase 2</fullName>
        <ecNumber evidence="6">2.3.1.179</ecNumber>
    </submittedName>
</protein>
<dbReference type="Proteomes" id="UP000269542">
    <property type="component" value="Chromosome"/>
</dbReference>
<feature type="domain" description="Ketosynthase family 3 (KS3)" evidence="5">
    <location>
        <begin position="495"/>
        <end position="951"/>
    </location>
</feature>
<dbReference type="AlphaFoldDB" id="A0A448PG82"/>
<dbReference type="Gene3D" id="3.40.50.720">
    <property type="entry name" value="NAD(P)-binding Rossmann-like Domain"/>
    <property type="match status" value="1"/>
</dbReference>
<dbReference type="Gene3D" id="3.40.47.10">
    <property type="match status" value="1"/>
</dbReference>
<keyword evidence="7" id="KW-1185">Reference proteome</keyword>
<dbReference type="GO" id="GO:0006633">
    <property type="term" value="P:fatty acid biosynthetic process"/>
    <property type="evidence" value="ECO:0007669"/>
    <property type="project" value="TreeGrafter"/>
</dbReference>
<dbReference type="InterPro" id="IPR016039">
    <property type="entry name" value="Thiolase-like"/>
</dbReference>
<accession>A0A448PG82</accession>
<evidence type="ECO:0000256" key="4">
    <source>
        <dbReference type="SAM" id="MobiDB-lite"/>
    </source>
</evidence>
<dbReference type="PROSITE" id="PS52004">
    <property type="entry name" value="KS3_2"/>
    <property type="match status" value="1"/>
</dbReference>
<reference evidence="6 7" key="1">
    <citation type="submission" date="2018-12" db="EMBL/GenBank/DDBJ databases">
        <authorList>
            <consortium name="Pathogen Informatics"/>
        </authorList>
    </citation>
    <scope>NUCLEOTIDE SEQUENCE [LARGE SCALE GENOMIC DNA]</scope>
    <source>
        <strain evidence="6 7">NCTC13354</strain>
    </source>
</reference>
<evidence type="ECO:0000259" key="5">
    <source>
        <dbReference type="PROSITE" id="PS52004"/>
    </source>
</evidence>